<dbReference type="Pfam" id="PF00005">
    <property type="entry name" value="ABC_tran"/>
    <property type="match status" value="1"/>
</dbReference>
<dbReference type="AlphaFoldDB" id="F9WET3"/>
<evidence type="ECO:0000256" key="1">
    <source>
        <dbReference type="ARBA" id="ARBA00022741"/>
    </source>
</evidence>
<dbReference type="InterPro" id="IPR027417">
    <property type="entry name" value="P-loop_NTPase"/>
</dbReference>
<evidence type="ECO:0000259" key="3">
    <source>
        <dbReference type="PROSITE" id="PS50893"/>
    </source>
</evidence>
<evidence type="ECO:0000313" key="5">
    <source>
        <dbReference type="Proteomes" id="UP000000702"/>
    </source>
</evidence>
<feature type="domain" description="ABC transporter" evidence="3">
    <location>
        <begin position="40"/>
        <end position="272"/>
    </location>
</feature>
<dbReference type="SUPFAM" id="SSF52540">
    <property type="entry name" value="P-loop containing nucleoside triphosphate hydrolases"/>
    <property type="match status" value="1"/>
</dbReference>
<keyword evidence="5" id="KW-1185">Reference proteome</keyword>
<dbReference type="PANTHER" id="PTHR43158:SF2">
    <property type="entry name" value="SKFA PEPTIDE EXPORT ATP-BINDING PROTEIN SKFE"/>
    <property type="match status" value="1"/>
</dbReference>
<reference evidence="4 5" key="2">
    <citation type="journal article" date="2012" name="Proc. Natl. Acad. Sci. U.S.A.">
        <title>Antigenic diversity is generated by distinct evolutionary mechanisms in African trypanosome species.</title>
        <authorList>
            <person name="Jackson A.P."/>
            <person name="Berry A."/>
            <person name="Aslett M."/>
            <person name="Allison H.C."/>
            <person name="Burton P."/>
            <person name="Vavrova-Anderson J."/>
            <person name="Brown R."/>
            <person name="Browne H."/>
            <person name="Corton N."/>
            <person name="Hauser H."/>
            <person name="Gamble J."/>
            <person name="Gilderthorp R."/>
            <person name="Marcello L."/>
            <person name="McQuillan J."/>
            <person name="Otto T.D."/>
            <person name="Quail M.A."/>
            <person name="Sanders M.J."/>
            <person name="van Tonder A."/>
            <person name="Ginger M.L."/>
            <person name="Field M.C."/>
            <person name="Barry J.D."/>
            <person name="Hertz-Fowler C."/>
            <person name="Berriman M."/>
        </authorList>
    </citation>
    <scope>NUCLEOTIDE SEQUENCE [LARGE SCALE GENOMIC DNA]</scope>
    <source>
        <strain evidence="4 5">IL3000</strain>
    </source>
</reference>
<reference evidence="5" key="1">
    <citation type="submission" date="2011-07" db="EMBL/GenBank/DDBJ databases">
        <title>Divergent evolution of antigenic variation in African trypanosomes.</title>
        <authorList>
            <person name="Jackson A.P."/>
            <person name="Berry A."/>
            <person name="Allison H.C."/>
            <person name="Burton P."/>
            <person name="Anderson J."/>
            <person name="Aslett M."/>
            <person name="Brown R."/>
            <person name="Corton N."/>
            <person name="Harris D."/>
            <person name="Hauser H."/>
            <person name="Gamble J."/>
            <person name="Gilderthorp R."/>
            <person name="McQuillan J."/>
            <person name="Quail M.A."/>
            <person name="Sanders M."/>
            <person name="Van Tonder A."/>
            <person name="Ginger M.L."/>
            <person name="Donelson J.E."/>
            <person name="Field M.C."/>
            <person name="Barry J.D."/>
            <person name="Berriman M."/>
            <person name="Hertz-Fowler C."/>
        </authorList>
    </citation>
    <scope>NUCLEOTIDE SEQUENCE [LARGE SCALE GENOMIC DNA]</scope>
    <source>
        <strain evidence="5">IL3000</strain>
    </source>
</reference>
<dbReference type="GO" id="GO:0016887">
    <property type="term" value="F:ATP hydrolysis activity"/>
    <property type="evidence" value="ECO:0007669"/>
    <property type="project" value="InterPro"/>
</dbReference>
<comment type="caution">
    <text evidence="4">The sequence shown here is derived from an EMBL/GenBank/DDBJ whole genome shotgun (WGS) entry which is preliminary data.</text>
</comment>
<keyword evidence="1" id="KW-0547">Nucleotide-binding</keyword>
<dbReference type="Gene3D" id="3.40.50.300">
    <property type="entry name" value="P-loop containing nucleotide triphosphate hydrolases"/>
    <property type="match status" value="1"/>
</dbReference>
<dbReference type="PROSITE" id="PS50893">
    <property type="entry name" value="ABC_TRANSPORTER_2"/>
    <property type="match status" value="1"/>
</dbReference>
<evidence type="ECO:0000256" key="2">
    <source>
        <dbReference type="ARBA" id="ARBA00022840"/>
    </source>
</evidence>
<name>F9WET3_TRYCI</name>
<feature type="non-terminal residue" evidence="4">
    <location>
        <position position="328"/>
    </location>
</feature>
<dbReference type="SMART" id="SM00382">
    <property type="entry name" value="AAA"/>
    <property type="match status" value="1"/>
</dbReference>
<dbReference type="EMBL" id="CAEQ01002061">
    <property type="protein sequence ID" value="CCD15799.1"/>
    <property type="molecule type" value="Genomic_DNA"/>
</dbReference>
<dbReference type="InterPro" id="IPR003439">
    <property type="entry name" value="ABC_transporter-like_ATP-bd"/>
</dbReference>
<evidence type="ECO:0000313" key="4">
    <source>
        <dbReference type="EMBL" id="CCD15799.1"/>
    </source>
</evidence>
<dbReference type="PANTHER" id="PTHR43158">
    <property type="entry name" value="SKFA PEPTIDE EXPORT ATP-BINDING PROTEIN SKFE"/>
    <property type="match status" value="1"/>
</dbReference>
<dbReference type="InterPro" id="IPR003593">
    <property type="entry name" value="AAA+_ATPase"/>
</dbReference>
<protein>
    <submittedName>
        <fullName evidence="4">WGS project CAEQ00000000 data, annotated contig 312</fullName>
    </submittedName>
</protein>
<gene>
    <name evidence="4" type="ORF">TCIL3000_0_08100</name>
</gene>
<organism evidence="4 5">
    <name type="scientific">Trypanosoma congolense (strain IL3000)</name>
    <dbReference type="NCBI Taxonomy" id="1068625"/>
    <lineage>
        <taxon>Eukaryota</taxon>
        <taxon>Discoba</taxon>
        <taxon>Euglenozoa</taxon>
        <taxon>Kinetoplastea</taxon>
        <taxon>Metakinetoplastina</taxon>
        <taxon>Trypanosomatida</taxon>
        <taxon>Trypanosomatidae</taxon>
        <taxon>Trypanosoma</taxon>
        <taxon>Nannomonas</taxon>
    </lineage>
</organism>
<proteinExistence type="predicted"/>
<keyword evidence="2" id="KW-0067">ATP-binding</keyword>
<dbReference type="VEuPathDB" id="TriTrypDB:TcIL3000_0_08100"/>
<accession>F9WET3</accession>
<dbReference type="Proteomes" id="UP000000702">
    <property type="component" value="Unassembled WGS sequence"/>
</dbReference>
<dbReference type="GO" id="GO:0005524">
    <property type="term" value="F:ATP binding"/>
    <property type="evidence" value="ECO:0007669"/>
    <property type="project" value="UniProtKB-KW"/>
</dbReference>
<sequence length="328" mass="36303">MHKRTLIHNKELRALPKRSVLISMSDPNVMVGVTSGNPLVVVESASFQYPRNSLGMMDVSAPRSAIRGVSFSLYPGDRVLVVGRNGSGKSTLLSLVAGRHKASHGRVTVVGADAFEDTKTQRYVTLIGDPWPTEAFFGTTVDQLTSPAPMQDRKKHIADALNLNLQESVCHMSTGLKRRVQILHGMLQKSFVYLLDECSVDVDVAERKTVLELIKEECTSGSGCCLYATHILDGVGDWATHMMLMQDGEIVNIVKMSDICEPVETFAYRFLSRISQTSEYHSPITTEQSKLNEHMVMRPGDGASTHSFHQKGETVVSCNNLKFRDLFD</sequence>